<feature type="chain" id="PRO_5026877317" evidence="2">
    <location>
        <begin position="20"/>
        <end position="167"/>
    </location>
</feature>
<dbReference type="SUPFAM" id="SSF54427">
    <property type="entry name" value="NTF2-like"/>
    <property type="match status" value="1"/>
</dbReference>
<name>A0A6L7I2P8_9GAMM</name>
<feature type="domain" description="SnoaL-like" evidence="3">
    <location>
        <begin position="27"/>
        <end position="130"/>
    </location>
</feature>
<evidence type="ECO:0000313" key="5">
    <source>
        <dbReference type="Proteomes" id="UP000474778"/>
    </source>
</evidence>
<organism evidence="4 5">
    <name type="scientific">Shewanella insulae</name>
    <dbReference type="NCBI Taxonomy" id="2681496"/>
    <lineage>
        <taxon>Bacteria</taxon>
        <taxon>Pseudomonadati</taxon>
        <taxon>Pseudomonadota</taxon>
        <taxon>Gammaproteobacteria</taxon>
        <taxon>Alteromonadales</taxon>
        <taxon>Shewanellaceae</taxon>
        <taxon>Shewanella</taxon>
    </lineage>
</organism>
<dbReference type="Proteomes" id="UP000474778">
    <property type="component" value="Unassembled WGS sequence"/>
</dbReference>
<evidence type="ECO:0000259" key="3">
    <source>
        <dbReference type="Pfam" id="PF12680"/>
    </source>
</evidence>
<protein>
    <submittedName>
        <fullName evidence="4">Nuclear transport factor 2 family protein</fullName>
    </submittedName>
</protein>
<dbReference type="Pfam" id="PF12680">
    <property type="entry name" value="SnoaL_2"/>
    <property type="match status" value="1"/>
</dbReference>
<feature type="compositionally biased region" description="Acidic residues" evidence="1">
    <location>
        <begin position="145"/>
        <end position="157"/>
    </location>
</feature>
<proteinExistence type="predicted"/>
<sequence length="167" mass="18599">MKPYLLAASIALLPISAFADPSATQVVKGFIDAYNQHSVEQMLTHVSDDVRWMHISGSKIEVETSDKAQFGAAMTDYFETLTGAQATILEQIVSSHYVSTVERVTWENDGEQLSQCSIGNFRVQDGKIAEFWYLPAHACDEQFEVTEQVEPESEAEPVLEPNQPSQQ</sequence>
<feature type="signal peptide" evidence="2">
    <location>
        <begin position="1"/>
        <end position="19"/>
    </location>
</feature>
<dbReference type="EMBL" id="WRPA01000026">
    <property type="protein sequence ID" value="MXR70837.1"/>
    <property type="molecule type" value="Genomic_DNA"/>
</dbReference>
<dbReference type="InterPro" id="IPR037401">
    <property type="entry name" value="SnoaL-like"/>
</dbReference>
<keyword evidence="2" id="KW-0732">Signal</keyword>
<comment type="caution">
    <text evidence="4">The sequence shown here is derived from an EMBL/GenBank/DDBJ whole genome shotgun (WGS) entry which is preliminary data.</text>
</comment>
<accession>A0A6L7I2P8</accession>
<dbReference type="RefSeq" id="WP_160798840.1">
    <property type="nucleotide sequence ID" value="NZ_JAKEVH010000004.1"/>
</dbReference>
<dbReference type="AlphaFoldDB" id="A0A6L7I2P8"/>
<reference evidence="4 5" key="1">
    <citation type="submission" date="2019-12" db="EMBL/GenBank/DDBJ databases">
        <title>Shewanella insulae sp. nov., isolated from a tidal flat.</title>
        <authorList>
            <person name="Yoon J.-H."/>
        </authorList>
    </citation>
    <scope>NUCLEOTIDE SEQUENCE [LARGE SCALE GENOMIC DNA]</scope>
    <source>
        <strain evidence="4 5">JBTF-M18</strain>
    </source>
</reference>
<keyword evidence="5" id="KW-1185">Reference proteome</keyword>
<evidence type="ECO:0000256" key="2">
    <source>
        <dbReference type="SAM" id="SignalP"/>
    </source>
</evidence>
<evidence type="ECO:0000256" key="1">
    <source>
        <dbReference type="SAM" id="MobiDB-lite"/>
    </source>
</evidence>
<dbReference type="Gene3D" id="3.10.450.50">
    <property type="match status" value="1"/>
</dbReference>
<evidence type="ECO:0000313" key="4">
    <source>
        <dbReference type="EMBL" id="MXR70837.1"/>
    </source>
</evidence>
<dbReference type="InterPro" id="IPR032710">
    <property type="entry name" value="NTF2-like_dom_sf"/>
</dbReference>
<gene>
    <name evidence="4" type="ORF">GNT65_19455</name>
</gene>
<feature type="region of interest" description="Disordered" evidence="1">
    <location>
        <begin position="145"/>
        <end position="167"/>
    </location>
</feature>